<feature type="compositionally biased region" description="Polar residues" evidence="1">
    <location>
        <begin position="39"/>
        <end position="52"/>
    </location>
</feature>
<organism evidence="2 3">
    <name type="scientific">Trifolium medium</name>
    <dbReference type="NCBI Taxonomy" id="97028"/>
    <lineage>
        <taxon>Eukaryota</taxon>
        <taxon>Viridiplantae</taxon>
        <taxon>Streptophyta</taxon>
        <taxon>Embryophyta</taxon>
        <taxon>Tracheophyta</taxon>
        <taxon>Spermatophyta</taxon>
        <taxon>Magnoliopsida</taxon>
        <taxon>eudicotyledons</taxon>
        <taxon>Gunneridae</taxon>
        <taxon>Pentapetalae</taxon>
        <taxon>rosids</taxon>
        <taxon>fabids</taxon>
        <taxon>Fabales</taxon>
        <taxon>Fabaceae</taxon>
        <taxon>Papilionoideae</taxon>
        <taxon>50 kb inversion clade</taxon>
        <taxon>NPAAA clade</taxon>
        <taxon>Hologalegina</taxon>
        <taxon>IRL clade</taxon>
        <taxon>Trifolieae</taxon>
        <taxon>Trifolium</taxon>
    </lineage>
</organism>
<reference evidence="2 3" key="1">
    <citation type="journal article" date="2018" name="Front. Plant Sci.">
        <title>Red Clover (Trifolium pratense) and Zigzag Clover (T. medium) - A Picture of Genomic Similarities and Differences.</title>
        <authorList>
            <person name="Dluhosova J."/>
            <person name="Istvanek J."/>
            <person name="Nedelnik J."/>
            <person name="Repkova J."/>
        </authorList>
    </citation>
    <scope>NUCLEOTIDE SEQUENCE [LARGE SCALE GENOMIC DNA]</scope>
    <source>
        <strain evidence="3">cv. 10/8</strain>
        <tissue evidence="2">Leaf</tissue>
    </source>
</reference>
<sequence>MQVFCFYAPRRGYWRVAPEQSLRNGWSLPFARRADRNGASRQSARIGHQNSLPFARRAGVDGASRQS</sequence>
<protein>
    <submittedName>
        <fullName evidence="2">Uncharacterized protein</fullName>
    </submittedName>
</protein>
<name>A0A392U7I0_9FABA</name>
<proteinExistence type="predicted"/>
<dbReference type="AlphaFoldDB" id="A0A392U7I0"/>
<accession>A0A392U7I0</accession>
<dbReference type="EMBL" id="LXQA010747854">
    <property type="protein sequence ID" value="MCI69038.1"/>
    <property type="molecule type" value="Genomic_DNA"/>
</dbReference>
<feature type="non-terminal residue" evidence="2">
    <location>
        <position position="67"/>
    </location>
</feature>
<comment type="caution">
    <text evidence="2">The sequence shown here is derived from an EMBL/GenBank/DDBJ whole genome shotgun (WGS) entry which is preliminary data.</text>
</comment>
<evidence type="ECO:0000313" key="2">
    <source>
        <dbReference type="EMBL" id="MCI69038.1"/>
    </source>
</evidence>
<dbReference type="Proteomes" id="UP000265520">
    <property type="component" value="Unassembled WGS sequence"/>
</dbReference>
<keyword evidence="3" id="KW-1185">Reference proteome</keyword>
<evidence type="ECO:0000256" key="1">
    <source>
        <dbReference type="SAM" id="MobiDB-lite"/>
    </source>
</evidence>
<evidence type="ECO:0000313" key="3">
    <source>
        <dbReference type="Proteomes" id="UP000265520"/>
    </source>
</evidence>
<feature type="region of interest" description="Disordered" evidence="1">
    <location>
        <begin position="37"/>
        <end position="67"/>
    </location>
</feature>